<evidence type="ECO:0000256" key="1">
    <source>
        <dbReference type="ARBA" id="ARBA00001957"/>
    </source>
</evidence>
<dbReference type="InterPro" id="IPR006162">
    <property type="entry name" value="Ppantetheine_attach_site"/>
</dbReference>
<dbReference type="InterPro" id="IPR000873">
    <property type="entry name" value="AMP-dep_synth/lig_dom"/>
</dbReference>
<dbReference type="PANTHER" id="PTHR44845:SF6">
    <property type="entry name" value="BETA-ALANINE-ACTIVATING ENZYME"/>
    <property type="match status" value="1"/>
</dbReference>
<evidence type="ECO:0000256" key="3">
    <source>
        <dbReference type="ARBA" id="ARBA00022553"/>
    </source>
</evidence>
<organism evidence="6">
    <name type="scientific">Candidatus Kentrum sp. FW</name>
    <dbReference type="NCBI Taxonomy" id="2126338"/>
    <lineage>
        <taxon>Bacteria</taxon>
        <taxon>Pseudomonadati</taxon>
        <taxon>Pseudomonadota</taxon>
        <taxon>Gammaproteobacteria</taxon>
        <taxon>Candidatus Kentrum</taxon>
    </lineage>
</organism>
<feature type="domain" description="Carrier" evidence="5">
    <location>
        <begin position="936"/>
        <end position="1011"/>
    </location>
</feature>
<comment type="cofactor">
    <cofactor evidence="1">
        <name>pantetheine 4'-phosphate</name>
        <dbReference type="ChEBI" id="CHEBI:47942"/>
    </cofactor>
</comment>
<dbReference type="SUPFAM" id="SSF53335">
    <property type="entry name" value="S-adenosyl-L-methionine-dependent methyltransferases"/>
    <property type="match status" value="1"/>
</dbReference>
<dbReference type="InterPro" id="IPR013120">
    <property type="entry name" value="FAR_NAD-bd"/>
</dbReference>
<keyword evidence="2" id="KW-0596">Phosphopantetheine</keyword>
<keyword evidence="3" id="KW-0597">Phosphoprotein</keyword>
<dbReference type="Pfam" id="PF00501">
    <property type="entry name" value="AMP-binding"/>
    <property type="match status" value="1"/>
</dbReference>
<keyword evidence="4" id="KW-0808">Transferase</keyword>
<dbReference type="InterPro" id="IPR010080">
    <property type="entry name" value="Thioester_reductase-like_dom"/>
</dbReference>
<dbReference type="NCBIfam" id="TIGR01746">
    <property type="entry name" value="Thioester-redct"/>
    <property type="match status" value="1"/>
</dbReference>
<evidence type="ECO:0000256" key="4">
    <source>
        <dbReference type="ARBA" id="ARBA00022679"/>
    </source>
</evidence>
<dbReference type="InterPro" id="IPR036291">
    <property type="entry name" value="NAD(P)-bd_dom_sf"/>
</dbReference>
<dbReference type="Gene3D" id="3.30.300.30">
    <property type="match status" value="2"/>
</dbReference>
<accession>A0A450TXZ5</accession>
<dbReference type="PIRSF" id="PIRSF001617">
    <property type="entry name" value="Alpha-AR"/>
    <property type="match status" value="1"/>
</dbReference>
<reference evidence="6" key="1">
    <citation type="submission" date="2019-02" db="EMBL/GenBank/DDBJ databases">
        <authorList>
            <person name="Gruber-Vodicka R. H."/>
            <person name="Seah K. B. B."/>
        </authorList>
    </citation>
    <scope>NUCLEOTIDE SEQUENCE</scope>
    <source>
        <strain evidence="6">BECK_BZ131</strain>
    </source>
</reference>
<dbReference type="PROSITE" id="PS00012">
    <property type="entry name" value="PHOSPHOPANTETHEINE"/>
    <property type="match status" value="1"/>
</dbReference>
<dbReference type="CDD" id="cd02440">
    <property type="entry name" value="AdoMet_MTases"/>
    <property type="match status" value="1"/>
</dbReference>
<dbReference type="PANTHER" id="PTHR44845">
    <property type="entry name" value="CARRIER DOMAIN-CONTAINING PROTEIN"/>
    <property type="match status" value="1"/>
</dbReference>
<protein>
    <submittedName>
        <fullName evidence="6">Amino acid adenylation domain-containing protein/thioester reductase domain-containing protein</fullName>
    </submittedName>
</protein>
<dbReference type="GO" id="GO:0016740">
    <property type="term" value="F:transferase activity"/>
    <property type="evidence" value="ECO:0007669"/>
    <property type="project" value="UniProtKB-KW"/>
</dbReference>
<dbReference type="Gene3D" id="3.40.50.150">
    <property type="entry name" value="Vaccinia Virus protein VP39"/>
    <property type="match status" value="1"/>
</dbReference>
<dbReference type="NCBIfam" id="TIGR01733">
    <property type="entry name" value="AA-adenyl-dom"/>
    <property type="match status" value="1"/>
</dbReference>
<dbReference type="PROSITE" id="PS50075">
    <property type="entry name" value="CARRIER"/>
    <property type="match status" value="1"/>
</dbReference>
<dbReference type="Gene3D" id="2.30.38.10">
    <property type="entry name" value="Luciferase, Domain 3"/>
    <property type="match status" value="1"/>
</dbReference>
<dbReference type="InterPro" id="IPR036736">
    <property type="entry name" value="ACP-like_sf"/>
</dbReference>
<evidence type="ECO:0000256" key="2">
    <source>
        <dbReference type="ARBA" id="ARBA00022450"/>
    </source>
</evidence>
<dbReference type="InterPro" id="IPR020845">
    <property type="entry name" value="AMP-binding_CS"/>
</dbReference>
<dbReference type="Pfam" id="PF07993">
    <property type="entry name" value="NAD_binding_4"/>
    <property type="match status" value="1"/>
</dbReference>
<name>A0A450TXZ5_9GAMM</name>
<evidence type="ECO:0000259" key="5">
    <source>
        <dbReference type="PROSITE" id="PS50075"/>
    </source>
</evidence>
<dbReference type="InterPro" id="IPR045851">
    <property type="entry name" value="AMP-bd_C_sf"/>
</dbReference>
<dbReference type="SUPFAM" id="SSF56801">
    <property type="entry name" value="Acetyl-CoA synthetase-like"/>
    <property type="match status" value="1"/>
</dbReference>
<dbReference type="Pfam" id="PF08242">
    <property type="entry name" value="Methyltransf_12"/>
    <property type="match status" value="1"/>
</dbReference>
<evidence type="ECO:0000313" key="6">
    <source>
        <dbReference type="EMBL" id="VFJ74214.1"/>
    </source>
</evidence>
<dbReference type="EMBL" id="CAADFE010000059">
    <property type="protein sequence ID" value="VFJ74214.1"/>
    <property type="molecule type" value="Genomic_DNA"/>
</dbReference>
<dbReference type="SUPFAM" id="SSF51735">
    <property type="entry name" value="NAD(P)-binding Rossmann-fold domains"/>
    <property type="match status" value="1"/>
</dbReference>
<dbReference type="FunFam" id="3.40.50.980:FF:000001">
    <property type="entry name" value="Non-ribosomal peptide synthetase"/>
    <property type="match status" value="1"/>
</dbReference>
<dbReference type="InterPro" id="IPR010071">
    <property type="entry name" value="AA_adenyl_dom"/>
</dbReference>
<dbReference type="Pfam" id="PF00550">
    <property type="entry name" value="PP-binding"/>
    <property type="match status" value="1"/>
</dbReference>
<gene>
    <name evidence="6" type="ORF">BECKFW1821C_GA0114237_10595</name>
</gene>
<dbReference type="InterPro" id="IPR013217">
    <property type="entry name" value="Methyltransf_12"/>
</dbReference>
<sequence>MNVTYAHRFIEDQVKKTPDDTAILFDGQHTSYESLNERANRICHHLRDLGVGKNTLVGLCMERSPDMIAGLLGIMKAGGGYVPLDTSYPHDRLLYMLEHSNIDILLTKKSMEGLFHDSDADLVCLDVCEKNISSQQSTNNDDIEEEGTDSIAYVLYTSGSTGLPKGIVMLHRALINLIEWQLNVPGFRSPARTLQFSPLSFDVSFQEIFTTLSTGGTLILIDNQIRRDPDALLEYLINHRVERIFLPYVSLQQLAEASGSHGSPYLRKVITAGEQLRITPAIRDFFGSMPDCRLYNQYGPTETHVVTSLELPKNISKWPNLPAIGYPVSNADVFILDEDLEQVEPGNSGEIYIGGICLAREYFNDRAMTENSFIFHGKKKQRLFKTGDFGEYAADGSIRFLGRHDGQVKIRGFRVELGEIEGILHQSHLIENVVVMASEDQGNNKKLVAYVACKSPESCMHEMETQHVDQWRELWDEAYKDQNASKTPDDDFHAGGWVNTYTKSVFPEDQLREWIDNTVERILSLQPKNILEIGCGTGLILFRLAPVVANYLGTDISRQGIKHIEKRIKQEHHEKVKLLQMDAKSIDSIKGEHAFDTIIINGVIQDFPNVDYLVEVLEKCISLLEKGGCIFVGDVHNLSLLRVFHTSVQLYNAIGSFSTTMMREDIDESKREDKKLWVDPGFFITFKRKFQRISHVHILLNRGNFRNELTGFRYDVIIYIDEEERLFEENTAAGNSTILWKDGLEISDVRDMLIANNPEIIKIANIPNPRLFDDVQADHFLYNSRNTIRNVKELKEIVSLTSRTLVEPETWWELKTGLPYNIHTTWSGDQTGCYDVIIQRADLPVSRLKTDIIPLQKDIPQEESWASYANTPLLGRETFSEKLRDYAKRKLPNYMVPSSFVILDSFSFTPSGKLDKRALPAPDKKRHESLARTFVPPHTVVEAQLCELWSNVLDIHPIGIKDNFFEIGGHSLLVIQLLSHIRETFRININFKDLFENTTVYQLSRHIESARTHQAPDTGLVLEALTVEELNKQVALNSIFTATSQENYSREYNLEEPKAIFLTGVTGFIGAFLLEELLRKTNADIYCLLRHDDNYTDEGRIRNVLARYFLEHLVDNKDYASRIITVRGDLSKPLLGIDDEHFQDLARKIDSIYHLAANVNTLYHYDALANENVQGTREILRLATSIRLKPIHYVSSVGIFESLGYYQGKMIQEETDLEDCGVVWGGYGQTKWVSERILEIPRSRGVPIVIYRPAMVSGHSVTGASNIDDMLSLLLKYFIETRKAPNLDRVINMTPVDYVVQSIFHLSMKPESIGMKFHLSDPNPSSIEKLIERINIIGFPIELIEYEEWLSALLDNTTSSLGRALGGALPLFSSRIPGTDLTYLEVSSLGMTFDCKNTLAGLRDTHIIHLPVNIELLRIYFSYFMHMGFIKRL</sequence>
<dbReference type="InterPro" id="IPR009081">
    <property type="entry name" value="PP-bd_ACP"/>
</dbReference>
<dbReference type="FunFam" id="1.10.1200.10:FF:000005">
    <property type="entry name" value="Nonribosomal peptide synthetase 1"/>
    <property type="match status" value="1"/>
</dbReference>
<dbReference type="CDD" id="cd05235">
    <property type="entry name" value="SDR_e1"/>
    <property type="match status" value="1"/>
</dbReference>
<dbReference type="Gene3D" id="3.40.50.980">
    <property type="match status" value="2"/>
</dbReference>
<dbReference type="Gene3D" id="3.40.50.720">
    <property type="entry name" value="NAD(P)-binding Rossmann-like Domain"/>
    <property type="match status" value="1"/>
</dbReference>
<dbReference type="InterPro" id="IPR029063">
    <property type="entry name" value="SAM-dependent_MTases_sf"/>
</dbReference>
<dbReference type="PROSITE" id="PS00455">
    <property type="entry name" value="AMP_BINDING"/>
    <property type="match status" value="1"/>
</dbReference>
<dbReference type="Gene3D" id="1.10.1200.10">
    <property type="entry name" value="ACP-like"/>
    <property type="match status" value="1"/>
</dbReference>
<dbReference type="SUPFAM" id="SSF47336">
    <property type="entry name" value="ACP-like"/>
    <property type="match status" value="1"/>
</dbReference>
<proteinExistence type="predicted"/>